<dbReference type="SUPFAM" id="SSF52058">
    <property type="entry name" value="L domain-like"/>
    <property type="match status" value="1"/>
</dbReference>
<evidence type="ECO:0000313" key="6">
    <source>
        <dbReference type="EMBL" id="TKS08114.1"/>
    </source>
</evidence>
<evidence type="ECO:0000256" key="4">
    <source>
        <dbReference type="ARBA" id="ARBA00022729"/>
    </source>
</evidence>
<dbReference type="PANTHER" id="PTHR32093">
    <property type="entry name" value="LEUCINE-RICH REPEAT EXTENSIN-LIKE PROTEIN 3-RELATED"/>
    <property type="match status" value="1"/>
</dbReference>
<protein>
    <recommendedName>
        <fullName evidence="7">Leucine-rich repeat family protein</fullName>
    </recommendedName>
</protein>
<evidence type="ECO:0008006" key="7">
    <source>
        <dbReference type="Google" id="ProtNLM"/>
    </source>
</evidence>
<dbReference type="Pfam" id="PF00560">
    <property type="entry name" value="LRR_1"/>
    <property type="match status" value="2"/>
</dbReference>
<accession>A0A4U5QCH2</accession>
<dbReference type="Gene3D" id="3.80.10.10">
    <property type="entry name" value="Ribonuclease Inhibitor"/>
    <property type="match status" value="2"/>
</dbReference>
<sequence length="504" mass="55540">MYQMGSISLCSKSLLHISILFLPCFIGVTYCQKFQGLSPLISPPLIPEILNFLDQRLSSVYPIIQVFKDTITSDPFNITETWVGPDICNYKGFYCTSPPDNKSAVALASIDFNGFQLSATALDGFIDQLPDLALFHANSNKFSGTISPKITKLPFLYELDISNNNFHGSFPMEILGIPGLSFLDIRFNFFTGTVPPQVFTKGLDVLFLNNNNFSQKLPENLGSTTVRYLTLANNKFIGPIPRSIIKASATLREVLLLNNLLTGCLPYELGFLRELVLFDAGNNLLTGPLPSSLGCLAKLEQFNLTGNLLYGQVPEVVCALGNLVNLSLSSNYFTELGPTCRKLVNSGVLDIKKNCIHDLPDQRSVLECDAFSLQPRDCPNPASFSLIPCKVPSSPSHPSIGPKRNLYHVWILILQSIGAYLRITESQSTQVCMSLLVHLALTGPSAMYNRDHEGSTEYGAWEAGDARYEATRDYDLLYTIPIPKGWEDPSFHQTGGIIGKQPTS</sequence>
<reference evidence="6" key="1">
    <citation type="submission" date="2018-10" db="EMBL/GenBank/DDBJ databases">
        <title>Population genomic analysis revealed the cold adaptation of white poplar.</title>
        <authorList>
            <person name="Liu Y.-J."/>
        </authorList>
    </citation>
    <scope>NUCLEOTIDE SEQUENCE [LARGE SCALE GENOMIC DNA]</scope>
    <source>
        <strain evidence="6">PAL-ZL1</strain>
    </source>
</reference>
<comment type="subcellular location">
    <subcellularLocation>
        <location evidence="1">Secreted</location>
    </subcellularLocation>
</comment>
<evidence type="ECO:0000256" key="5">
    <source>
        <dbReference type="ARBA" id="ARBA00022737"/>
    </source>
</evidence>
<dbReference type="InterPro" id="IPR001611">
    <property type="entry name" value="Leu-rich_rpt"/>
</dbReference>
<evidence type="ECO:0000256" key="2">
    <source>
        <dbReference type="ARBA" id="ARBA00022525"/>
    </source>
</evidence>
<organism evidence="6">
    <name type="scientific">Populus alba</name>
    <name type="common">White poplar</name>
    <dbReference type="NCBI Taxonomy" id="43335"/>
    <lineage>
        <taxon>Eukaryota</taxon>
        <taxon>Viridiplantae</taxon>
        <taxon>Streptophyta</taxon>
        <taxon>Embryophyta</taxon>
        <taxon>Tracheophyta</taxon>
        <taxon>Spermatophyta</taxon>
        <taxon>Magnoliopsida</taxon>
        <taxon>eudicotyledons</taxon>
        <taxon>Gunneridae</taxon>
        <taxon>Pentapetalae</taxon>
        <taxon>rosids</taxon>
        <taxon>fabids</taxon>
        <taxon>Malpighiales</taxon>
        <taxon>Salicaceae</taxon>
        <taxon>Saliceae</taxon>
        <taxon>Populus</taxon>
    </lineage>
</organism>
<keyword evidence="4" id="KW-0732">Signal</keyword>
<dbReference type="STRING" id="43335.A0A4U5QCH2"/>
<dbReference type="AlphaFoldDB" id="A0A4U5QCH2"/>
<proteinExistence type="predicted"/>
<dbReference type="InterPro" id="IPR051582">
    <property type="entry name" value="LRR_extensin-like_regulator"/>
</dbReference>
<keyword evidence="3" id="KW-0433">Leucine-rich repeat</keyword>
<evidence type="ECO:0000256" key="3">
    <source>
        <dbReference type="ARBA" id="ARBA00022614"/>
    </source>
</evidence>
<dbReference type="GO" id="GO:0005576">
    <property type="term" value="C:extracellular region"/>
    <property type="evidence" value="ECO:0007669"/>
    <property type="project" value="UniProtKB-SubCell"/>
</dbReference>
<comment type="caution">
    <text evidence="6">The sequence shown here is derived from an EMBL/GenBank/DDBJ whole genome shotgun (WGS) entry which is preliminary data.</text>
</comment>
<dbReference type="EMBL" id="RCHU01000306">
    <property type="protein sequence ID" value="TKS08114.1"/>
    <property type="molecule type" value="Genomic_DNA"/>
</dbReference>
<keyword evidence="2" id="KW-0964">Secreted</keyword>
<gene>
    <name evidence="6" type="ORF">D5086_0000107640</name>
</gene>
<dbReference type="InterPro" id="IPR032675">
    <property type="entry name" value="LRR_dom_sf"/>
</dbReference>
<evidence type="ECO:0000256" key="1">
    <source>
        <dbReference type="ARBA" id="ARBA00004613"/>
    </source>
</evidence>
<keyword evidence="5" id="KW-0677">Repeat</keyword>
<dbReference type="PANTHER" id="PTHR32093:SF128">
    <property type="entry name" value="LEUCINE-RICH REPEAT-CONTAINING N-TERMINAL PLANT-TYPE DOMAIN-CONTAINING PROTEIN"/>
    <property type="match status" value="1"/>
</dbReference>
<name>A0A4U5QCH2_POPAL</name>